<dbReference type="AlphaFoldDB" id="A0A6S6RRX1"/>
<dbReference type="PANTHER" id="PTHR35024:SF4">
    <property type="entry name" value="POLYMER-FORMING CYTOSKELETAL PROTEIN"/>
    <property type="match status" value="1"/>
</dbReference>
<evidence type="ECO:0000256" key="1">
    <source>
        <dbReference type="ARBA" id="ARBA00044755"/>
    </source>
</evidence>
<dbReference type="Pfam" id="PF04519">
    <property type="entry name" value="Bactofilin"/>
    <property type="match status" value="1"/>
</dbReference>
<sequence>MFKGNKNASEAPVQNSKNTYVAEEIEITGNFTGQGSILIEGTVHGNISVTSVVIGEKGSINGIINATNVIVNGKLNGSIFCDTLEVMKNGYVSDEVKVKTLLISGIVDGSIEAKEEITVDNNGVVHASTMKSKTITVTGDFKGAITASTILNIGSTGSVEGEITVQNIKTDEGGKLLGAIHTYEKKKKPELTEERLQA</sequence>
<dbReference type="InterPro" id="IPR007607">
    <property type="entry name" value="BacA/B"/>
</dbReference>
<name>A0A6S6RRX1_9BACT</name>
<comment type="similarity">
    <text evidence="1">Belongs to the bactofilin family.</text>
</comment>
<dbReference type="EMBL" id="CACVAP010000010">
    <property type="protein sequence ID" value="CAA6798645.1"/>
    <property type="molecule type" value="Genomic_DNA"/>
</dbReference>
<evidence type="ECO:0000313" key="2">
    <source>
        <dbReference type="EMBL" id="CAA6798645.1"/>
    </source>
</evidence>
<accession>A0A6S6RRX1</accession>
<gene>
    <name evidence="2" type="ORF">HELGO_WM29312</name>
</gene>
<reference evidence="2" key="1">
    <citation type="submission" date="2020-01" db="EMBL/GenBank/DDBJ databases">
        <authorList>
            <person name="Meier V. D."/>
            <person name="Meier V D."/>
        </authorList>
    </citation>
    <scope>NUCLEOTIDE SEQUENCE</scope>
    <source>
        <strain evidence="2">HLG_WM_MAG_06</strain>
    </source>
</reference>
<dbReference type="PANTHER" id="PTHR35024">
    <property type="entry name" value="HYPOTHETICAL CYTOSOLIC PROTEIN"/>
    <property type="match status" value="1"/>
</dbReference>
<evidence type="ECO:0008006" key="3">
    <source>
        <dbReference type="Google" id="ProtNLM"/>
    </source>
</evidence>
<protein>
    <recommendedName>
        <fullName evidence="3">Polymer-forming cytoskeletal protein</fullName>
    </recommendedName>
</protein>
<proteinExistence type="inferred from homology"/>
<organism evidence="2">
    <name type="scientific">uncultured Sulfurovum sp</name>
    <dbReference type="NCBI Taxonomy" id="269237"/>
    <lineage>
        <taxon>Bacteria</taxon>
        <taxon>Pseudomonadati</taxon>
        <taxon>Campylobacterota</taxon>
        <taxon>Epsilonproteobacteria</taxon>
        <taxon>Campylobacterales</taxon>
        <taxon>Sulfurovaceae</taxon>
        <taxon>Sulfurovum</taxon>
        <taxon>environmental samples</taxon>
    </lineage>
</organism>